<dbReference type="OrthoDB" id="268801at2"/>
<evidence type="ECO:0000313" key="1">
    <source>
        <dbReference type="EMBL" id="QDU56532.1"/>
    </source>
</evidence>
<evidence type="ECO:0008006" key="3">
    <source>
        <dbReference type="Google" id="ProtNLM"/>
    </source>
</evidence>
<dbReference type="InterPro" id="IPR029063">
    <property type="entry name" value="SAM-dependent_MTases_sf"/>
</dbReference>
<dbReference type="Proteomes" id="UP000315750">
    <property type="component" value="Chromosome"/>
</dbReference>
<organism evidence="1 2">
    <name type="scientific">Aeoliella mucimassa</name>
    <dbReference type="NCBI Taxonomy" id="2527972"/>
    <lineage>
        <taxon>Bacteria</taxon>
        <taxon>Pseudomonadati</taxon>
        <taxon>Planctomycetota</taxon>
        <taxon>Planctomycetia</taxon>
        <taxon>Pirellulales</taxon>
        <taxon>Lacipirellulaceae</taxon>
        <taxon>Aeoliella</taxon>
    </lineage>
</organism>
<dbReference type="Gene3D" id="3.40.50.150">
    <property type="entry name" value="Vaccinia Virus protein VP39"/>
    <property type="match status" value="1"/>
</dbReference>
<accession>A0A518AP92</accession>
<dbReference type="KEGG" id="amuc:Pan181_27420"/>
<gene>
    <name evidence="1" type="ORF">Pan181_27420</name>
</gene>
<reference evidence="1 2" key="1">
    <citation type="submission" date="2019-02" db="EMBL/GenBank/DDBJ databases">
        <title>Deep-cultivation of Planctomycetes and their phenomic and genomic characterization uncovers novel biology.</title>
        <authorList>
            <person name="Wiegand S."/>
            <person name="Jogler M."/>
            <person name="Boedeker C."/>
            <person name="Pinto D."/>
            <person name="Vollmers J."/>
            <person name="Rivas-Marin E."/>
            <person name="Kohn T."/>
            <person name="Peeters S.H."/>
            <person name="Heuer A."/>
            <person name="Rast P."/>
            <person name="Oberbeckmann S."/>
            <person name="Bunk B."/>
            <person name="Jeske O."/>
            <person name="Meyerdierks A."/>
            <person name="Storesund J.E."/>
            <person name="Kallscheuer N."/>
            <person name="Luecker S."/>
            <person name="Lage O.M."/>
            <person name="Pohl T."/>
            <person name="Merkel B.J."/>
            <person name="Hornburger P."/>
            <person name="Mueller R.-W."/>
            <person name="Bruemmer F."/>
            <person name="Labrenz M."/>
            <person name="Spormann A.M."/>
            <person name="Op den Camp H."/>
            <person name="Overmann J."/>
            <person name="Amann R."/>
            <person name="Jetten M.S.M."/>
            <person name="Mascher T."/>
            <person name="Medema M.H."/>
            <person name="Devos D.P."/>
            <person name="Kaster A.-K."/>
            <person name="Ovreas L."/>
            <person name="Rohde M."/>
            <person name="Galperin M.Y."/>
            <person name="Jogler C."/>
        </authorList>
    </citation>
    <scope>NUCLEOTIDE SEQUENCE [LARGE SCALE GENOMIC DNA]</scope>
    <source>
        <strain evidence="1 2">Pan181</strain>
    </source>
</reference>
<sequence>MSSVSKSVKSYDSSDPAYYDAFRVFLEHTNQKQNAMQWLEQAVSKLSQRRVLIDAGAGNGTLTQWLLESFDSGIGIEPNESLFNELAPLCGRSHQVTIMDSEPEAIGDLVLCSHVFYYIPKSEWSSNLQRLLSWLDDEGVLVLALQNPRTDCMQMVQHFLGDSFDISQLVPMLNDMEGGPYRAELERVQATIHANDLETACQIAEFVLNVLPVPEGLPWGDLEKYVEERFADLDGGYSFSCHQDFLKIQRQ</sequence>
<keyword evidence="2" id="KW-1185">Reference proteome</keyword>
<name>A0A518AP92_9BACT</name>
<dbReference type="CDD" id="cd02440">
    <property type="entry name" value="AdoMet_MTases"/>
    <property type="match status" value="1"/>
</dbReference>
<dbReference type="Pfam" id="PF13489">
    <property type="entry name" value="Methyltransf_23"/>
    <property type="match status" value="1"/>
</dbReference>
<dbReference type="AlphaFoldDB" id="A0A518AP92"/>
<protein>
    <recommendedName>
        <fullName evidence="3">Trans-aconitate 2-methyltransferase</fullName>
    </recommendedName>
</protein>
<dbReference type="SUPFAM" id="SSF53335">
    <property type="entry name" value="S-adenosyl-L-methionine-dependent methyltransferases"/>
    <property type="match status" value="1"/>
</dbReference>
<dbReference type="RefSeq" id="WP_145247268.1">
    <property type="nucleotide sequence ID" value="NZ_CP036278.1"/>
</dbReference>
<proteinExistence type="predicted"/>
<dbReference type="EMBL" id="CP036278">
    <property type="protein sequence ID" value="QDU56532.1"/>
    <property type="molecule type" value="Genomic_DNA"/>
</dbReference>
<evidence type="ECO:0000313" key="2">
    <source>
        <dbReference type="Proteomes" id="UP000315750"/>
    </source>
</evidence>